<dbReference type="GO" id="GO:0016491">
    <property type="term" value="F:oxidoreductase activity"/>
    <property type="evidence" value="ECO:0007669"/>
    <property type="project" value="InterPro"/>
</dbReference>
<sequence length="756" mass="83600">MGSSNAQSDTHRSVAAGKNYTTPQKPVSRIPAKTPRAGRTPEHAIDLTGSPTYKKRKAEELDPDDIPPQLPAFWTGTEKRQWEADLKTWETKKAKKTEEKHEEKRVRRFRPHPPQSFQEIYNRALSQRFYVLIRTRGGTDECPEEDIEMTGSTGNIYNVHIGKRPSCTCPHNQKGKQCKHILYVMKRVLNAPFDLVYQLGLLTSELRTIFDAAPPIAASKGGDSDKRKPIEGDCPICYCEFEADSPESIVWCAAACGQNIHEHCFKMWAKTKGGTGKVTCPMCRSLWKGDKDLVAKVQKGKGKLEEGYVNVADQLGISHERGEATKTCLIMLCLSLVRSPSRSRRRKTAGAAFGGFGGTHRNHHAETAEIINYAAGTQFLDLVKMAQIPPMMRSLVAPKKCSPAGYEIIERQTPKVTKPEHVLLRMKAVSITTGDTQFAAGMIDILHRTEYPYVISMEGSGIVVAVGDAVKNLKVGDAVYGIDMDKPIFTRPPAGFASDYALTEERFMHKKPENMSFEEASALSGYSVTAYQTIRRGLQLQGRDSLAGQTVYIPAALSASGSTAIQVARNFFGADKIISTVSTPKMPLVEEHLPGMVNQLYDYQTQDICSLIGRGTVDFAFNTQWATFDESAAVLKPETGILMSIASVPTRAVMRTMLGPEYFPLWLGWLLDFAQLWTKWKLRGTSIKHELVSGSPNVREDMDVVAGMLEEGKVRGVLSVVEFGDLDEVRRACEKVAKGKGGLGKLVIRISGDEED</sequence>
<feature type="domain" description="RING-type" evidence="3">
    <location>
        <begin position="234"/>
        <end position="284"/>
    </location>
</feature>
<protein>
    <recommendedName>
        <fullName evidence="7">Enoyl reductase (ER) domain-containing protein</fullName>
    </recommendedName>
</protein>
<dbReference type="InterPro" id="IPR013083">
    <property type="entry name" value="Znf_RING/FYVE/PHD"/>
</dbReference>
<dbReference type="InterPro" id="IPR039903">
    <property type="entry name" value="Zswim2"/>
</dbReference>
<dbReference type="CDD" id="cd05289">
    <property type="entry name" value="MDR_like_2"/>
    <property type="match status" value="1"/>
</dbReference>
<evidence type="ECO:0000313" key="6">
    <source>
        <dbReference type="Proteomes" id="UP000635477"/>
    </source>
</evidence>
<dbReference type="Pfam" id="PF04434">
    <property type="entry name" value="SWIM"/>
    <property type="match status" value="1"/>
</dbReference>
<dbReference type="InterPro" id="IPR013154">
    <property type="entry name" value="ADH-like_N"/>
</dbReference>
<dbReference type="Gene3D" id="3.90.180.10">
    <property type="entry name" value="Medium-chain alcohol dehydrogenases, catalytic domain"/>
    <property type="match status" value="1"/>
</dbReference>
<dbReference type="SUPFAM" id="SSF50129">
    <property type="entry name" value="GroES-like"/>
    <property type="match status" value="1"/>
</dbReference>
<dbReference type="EMBL" id="JABEYC010000005">
    <property type="protein sequence ID" value="KAF4984768.1"/>
    <property type="molecule type" value="Genomic_DNA"/>
</dbReference>
<feature type="region of interest" description="Disordered" evidence="2">
    <location>
        <begin position="1"/>
        <end position="72"/>
    </location>
</feature>
<dbReference type="OrthoDB" id="191139at2759"/>
<evidence type="ECO:0000313" key="5">
    <source>
        <dbReference type="EMBL" id="KAF4984768.1"/>
    </source>
</evidence>
<comment type="caution">
    <text evidence="5">The sequence shown here is derived from an EMBL/GenBank/DDBJ whole genome shotgun (WGS) entry which is preliminary data.</text>
</comment>
<reference evidence="5" key="2">
    <citation type="submission" date="2020-05" db="EMBL/GenBank/DDBJ databases">
        <authorList>
            <person name="Kim H.-S."/>
            <person name="Proctor R.H."/>
            <person name="Brown D.W."/>
        </authorList>
    </citation>
    <scope>NUCLEOTIDE SEQUENCE</scope>
    <source>
        <strain evidence="5">NRRL 22465</strain>
    </source>
</reference>
<keyword evidence="1" id="KW-0862">Zinc</keyword>
<evidence type="ECO:0000256" key="1">
    <source>
        <dbReference type="PROSITE-ProRule" id="PRU00175"/>
    </source>
</evidence>
<evidence type="ECO:0000256" key="2">
    <source>
        <dbReference type="SAM" id="MobiDB-lite"/>
    </source>
</evidence>
<dbReference type="PANTHER" id="PTHR21540:SF0">
    <property type="entry name" value="PHD FAMILY PROTEIN"/>
    <property type="match status" value="1"/>
</dbReference>
<dbReference type="PROSITE" id="PS50089">
    <property type="entry name" value="ZF_RING_2"/>
    <property type="match status" value="1"/>
</dbReference>
<reference evidence="5" key="1">
    <citation type="journal article" date="2020" name="BMC Genomics">
        <title>Correction to: Identification and distribution of gene clusters required for synthesis of sphingolipid metabolism inhibitors in diverse species of the filamentous fungus Fusarium.</title>
        <authorList>
            <person name="Kim H.S."/>
            <person name="Lohmar J.M."/>
            <person name="Busman M."/>
            <person name="Brown D.W."/>
            <person name="Naumann T.A."/>
            <person name="Divon H.H."/>
            <person name="Lysoe E."/>
            <person name="Uhlig S."/>
            <person name="Proctor R.H."/>
        </authorList>
    </citation>
    <scope>NUCLEOTIDE SEQUENCE</scope>
    <source>
        <strain evidence="5">NRRL 22465</strain>
    </source>
</reference>
<dbReference type="Proteomes" id="UP000635477">
    <property type="component" value="Unassembled WGS sequence"/>
</dbReference>
<name>A0A8H4UVU4_9HYPO</name>
<dbReference type="PROSITE" id="PS50966">
    <property type="entry name" value="ZF_SWIM"/>
    <property type="match status" value="1"/>
</dbReference>
<dbReference type="InterPro" id="IPR036291">
    <property type="entry name" value="NAD(P)-bd_dom_sf"/>
</dbReference>
<keyword evidence="1" id="KW-0863">Zinc-finger</keyword>
<dbReference type="InterPro" id="IPR011032">
    <property type="entry name" value="GroES-like_sf"/>
</dbReference>
<keyword evidence="6" id="KW-1185">Reference proteome</keyword>
<dbReference type="GO" id="GO:0008270">
    <property type="term" value="F:zinc ion binding"/>
    <property type="evidence" value="ECO:0007669"/>
    <property type="project" value="UniProtKB-KW"/>
</dbReference>
<dbReference type="GO" id="GO:0061630">
    <property type="term" value="F:ubiquitin protein ligase activity"/>
    <property type="evidence" value="ECO:0007669"/>
    <property type="project" value="InterPro"/>
</dbReference>
<dbReference type="CDD" id="cd16494">
    <property type="entry name" value="RING-CH-C4HC3_ZSWM2"/>
    <property type="match status" value="1"/>
</dbReference>
<dbReference type="Pfam" id="PF08240">
    <property type="entry name" value="ADH_N"/>
    <property type="match status" value="1"/>
</dbReference>
<dbReference type="SMART" id="SM00829">
    <property type="entry name" value="PKS_ER"/>
    <property type="match status" value="1"/>
</dbReference>
<dbReference type="SUPFAM" id="SSF57850">
    <property type="entry name" value="RING/U-box"/>
    <property type="match status" value="1"/>
</dbReference>
<dbReference type="InterPro" id="IPR020843">
    <property type="entry name" value="ER"/>
</dbReference>
<dbReference type="PANTHER" id="PTHR21540">
    <property type="entry name" value="RING FINGER AND SWIM DOMAIN-CONTAINING PROTEIN 2"/>
    <property type="match status" value="1"/>
</dbReference>
<keyword evidence="1" id="KW-0479">Metal-binding</keyword>
<gene>
    <name evidence="5" type="ORF">FZEAL_129</name>
</gene>
<evidence type="ECO:0000259" key="3">
    <source>
        <dbReference type="PROSITE" id="PS50089"/>
    </source>
</evidence>
<dbReference type="AlphaFoldDB" id="A0A8H4UVU4"/>
<dbReference type="Gene3D" id="3.40.50.720">
    <property type="entry name" value="NAD(P)-binding Rossmann-like Domain"/>
    <property type="match status" value="1"/>
</dbReference>
<proteinExistence type="predicted"/>
<evidence type="ECO:0000259" key="4">
    <source>
        <dbReference type="PROSITE" id="PS50966"/>
    </source>
</evidence>
<dbReference type="InterPro" id="IPR001841">
    <property type="entry name" value="Znf_RING"/>
</dbReference>
<feature type="domain" description="SWIM-type" evidence="4">
    <location>
        <begin position="157"/>
        <end position="189"/>
    </location>
</feature>
<dbReference type="InterPro" id="IPR007527">
    <property type="entry name" value="Znf_SWIM"/>
</dbReference>
<organism evidence="5 6">
    <name type="scientific">Fusarium zealandicum</name>
    <dbReference type="NCBI Taxonomy" id="1053134"/>
    <lineage>
        <taxon>Eukaryota</taxon>
        <taxon>Fungi</taxon>
        <taxon>Dikarya</taxon>
        <taxon>Ascomycota</taxon>
        <taxon>Pezizomycotina</taxon>
        <taxon>Sordariomycetes</taxon>
        <taxon>Hypocreomycetidae</taxon>
        <taxon>Hypocreales</taxon>
        <taxon>Nectriaceae</taxon>
        <taxon>Fusarium</taxon>
        <taxon>Fusarium staphyleae species complex</taxon>
    </lineage>
</organism>
<dbReference type="Pfam" id="PF13639">
    <property type="entry name" value="zf-RING_2"/>
    <property type="match status" value="1"/>
</dbReference>
<evidence type="ECO:0008006" key="7">
    <source>
        <dbReference type="Google" id="ProtNLM"/>
    </source>
</evidence>
<dbReference type="Gene3D" id="3.30.40.10">
    <property type="entry name" value="Zinc/RING finger domain, C3HC4 (zinc finger)"/>
    <property type="match status" value="1"/>
</dbReference>
<dbReference type="SUPFAM" id="SSF51735">
    <property type="entry name" value="NAD(P)-binding Rossmann-fold domains"/>
    <property type="match status" value="1"/>
</dbReference>
<accession>A0A8H4UVU4</accession>